<sequence>MVDSDTISGPAGHPCLWCGNLTGSRKTYCSDICERRFLTWLETEPASVRGSRPPFWNLIRRQALERDGHQCQICGNTAELSVHHIVPLSEGGDSTLHNLRVLCHSCHQKEHGRHTSIVRKKKFRIRIRHQPMYIPATFFGDWINQSGGEVYPS</sequence>
<organism evidence="2 3">
    <name type="scientific">Methanospirillum lacunae</name>
    <dbReference type="NCBI Taxonomy" id="668570"/>
    <lineage>
        <taxon>Archaea</taxon>
        <taxon>Methanobacteriati</taxon>
        <taxon>Methanobacteriota</taxon>
        <taxon>Stenosarchaea group</taxon>
        <taxon>Methanomicrobia</taxon>
        <taxon>Methanomicrobiales</taxon>
        <taxon>Methanospirillaceae</taxon>
        <taxon>Methanospirillum</taxon>
    </lineage>
</organism>
<name>A0A2V2NA64_9EURY</name>
<keyword evidence="3" id="KW-1185">Reference proteome</keyword>
<protein>
    <recommendedName>
        <fullName evidence="1">HNH nuclease domain-containing protein</fullName>
    </recommendedName>
</protein>
<dbReference type="RefSeq" id="WP_109968642.1">
    <property type="nucleotide sequence ID" value="NZ_CP176093.1"/>
</dbReference>
<dbReference type="PANTHER" id="PTHR33877:SF2">
    <property type="entry name" value="OS07G0170200 PROTEIN"/>
    <property type="match status" value="1"/>
</dbReference>
<dbReference type="GeneID" id="97547980"/>
<dbReference type="InterPro" id="IPR002711">
    <property type="entry name" value="HNH"/>
</dbReference>
<dbReference type="PANTHER" id="PTHR33877">
    <property type="entry name" value="SLL1193 PROTEIN"/>
    <property type="match status" value="1"/>
</dbReference>
<proteinExistence type="predicted"/>
<dbReference type="AlphaFoldDB" id="A0A2V2NA64"/>
<dbReference type="SMART" id="SM00507">
    <property type="entry name" value="HNHc"/>
    <property type="match status" value="1"/>
</dbReference>
<dbReference type="GO" id="GO:0004519">
    <property type="term" value="F:endonuclease activity"/>
    <property type="evidence" value="ECO:0007669"/>
    <property type="project" value="InterPro"/>
</dbReference>
<feature type="domain" description="HNH nuclease" evidence="1">
    <location>
        <begin position="58"/>
        <end position="108"/>
    </location>
</feature>
<evidence type="ECO:0000313" key="3">
    <source>
        <dbReference type="Proteomes" id="UP000245657"/>
    </source>
</evidence>
<dbReference type="Proteomes" id="UP000245657">
    <property type="component" value="Unassembled WGS sequence"/>
</dbReference>
<dbReference type="EMBL" id="QGMY01000007">
    <property type="protein sequence ID" value="PWR72153.1"/>
    <property type="molecule type" value="Genomic_DNA"/>
</dbReference>
<dbReference type="GO" id="GO:0003676">
    <property type="term" value="F:nucleic acid binding"/>
    <property type="evidence" value="ECO:0007669"/>
    <property type="project" value="InterPro"/>
</dbReference>
<dbReference type="CDD" id="cd00085">
    <property type="entry name" value="HNHc"/>
    <property type="match status" value="1"/>
</dbReference>
<dbReference type="Gene3D" id="1.10.30.50">
    <property type="match status" value="1"/>
</dbReference>
<dbReference type="InterPro" id="IPR052892">
    <property type="entry name" value="NA-targeting_endonuclease"/>
</dbReference>
<dbReference type="OrthoDB" id="116906at2157"/>
<comment type="caution">
    <text evidence="2">The sequence shown here is derived from an EMBL/GenBank/DDBJ whole genome shotgun (WGS) entry which is preliminary data.</text>
</comment>
<accession>A0A2V2NA64</accession>
<dbReference type="InterPro" id="IPR003615">
    <property type="entry name" value="HNH_nuc"/>
</dbReference>
<dbReference type="GO" id="GO:0008270">
    <property type="term" value="F:zinc ion binding"/>
    <property type="evidence" value="ECO:0007669"/>
    <property type="project" value="InterPro"/>
</dbReference>
<evidence type="ECO:0000259" key="1">
    <source>
        <dbReference type="SMART" id="SM00507"/>
    </source>
</evidence>
<gene>
    <name evidence="2" type="ORF">DK846_09185</name>
</gene>
<dbReference type="Pfam" id="PF01844">
    <property type="entry name" value="HNH"/>
    <property type="match status" value="1"/>
</dbReference>
<evidence type="ECO:0000313" key="2">
    <source>
        <dbReference type="EMBL" id="PWR72153.1"/>
    </source>
</evidence>
<reference evidence="2 3" key="1">
    <citation type="submission" date="2018-05" db="EMBL/GenBank/DDBJ databases">
        <title>Draft genome of Methanospirillum lacunae Ki8-1.</title>
        <authorList>
            <person name="Dueholm M.S."/>
            <person name="Nielsen P.H."/>
            <person name="Bakmann L.F."/>
            <person name="Otzen D.E."/>
        </authorList>
    </citation>
    <scope>NUCLEOTIDE SEQUENCE [LARGE SCALE GENOMIC DNA]</scope>
    <source>
        <strain evidence="2 3">Ki8-1</strain>
    </source>
</reference>